<proteinExistence type="predicted"/>
<sequence>MYVKKIIGWLFLSGLMAWTGAPGANSTESMIMVGHFSAASPEEILPRGWEPMEFKKITNHTSYVLIRDDGTMVIKAHSNSSSSGLMRRISIDPMQYPVVSWRWKTRNMLKKGDVTLKSGDDYPARIYITFAYDGARLGFFEKAKYNAAKLIYGEYPPMGAINYIWDGKAPQGTTLPNAYTARVMMVVVESGSNNLNTWVKERRNIREDYRKLFGQEPPMISGVAIMTDTDNTGEEATTFYGDITFSKE</sequence>
<evidence type="ECO:0008006" key="4">
    <source>
        <dbReference type="Google" id="ProtNLM"/>
    </source>
</evidence>
<evidence type="ECO:0000313" key="3">
    <source>
        <dbReference type="Proteomes" id="UP000192418"/>
    </source>
</evidence>
<dbReference type="STRING" id="1121400.SAMN02746065_11780"/>
<feature type="signal peptide" evidence="1">
    <location>
        <begin position="1"/>
        <end position="24"/>
    </location>
</feature>
<dbReference type="RefSeq" id="WP_084070253.1">
    <property type="nucleotide sequence ID" value="NZ_FWXY01000017.1"/>
</dbReference>
<keyword evidence="3" id="KW-1185">Reference proteome</keyword>
<evidence type="ECO:0000256" key="1">
    <source>
        <dbReference type="SAM" id="SignalP"/>
    </source>
</evidence>
<accession>A0A1W2DG27</accession>
<dbReference type="AlphaFoldDB" id="A0A1W2DG27"/>
<dbReference type="Proteomes" id="UP000192418">
    <property type="component" value="Unassembled WGS sequence"/>
</dbReference>
<reference evidence="2 3" key="1">
    <citation type="submission" date="2017-04" db="EMBL/GenBank/DDBJ databases">
        <authorList>
            <person name="Afonso C.L."/>
            <person name="Miller P.J."/>
            <person name="Scott M.A."/>
            <person name="Spackman E."/>
            <person name="Goraichik I."/>
            <person name="Dimitrov K.M."/>
            <person name="Suarez D.L."/>
            <person name="Swayne D.E."/>
        </authorList>
    </citation>
    <scope>NUCLEOTIDE SEQUENCE [LARGE SCALE GENOMIC DNA]</scope>
    <source>
        <strain evidence="2 3">DSM 3385</strain>
    </source>
</reference>
<keyword evidence="1" id="KW-0732">Signal</keyword>
<dbReference type="Pfam" id="PF11249">
    <property type="entry name" value="DUF3047"/>
    <property type="match status" value="1"/>
</dbReference>
<gene>
    <name evidence="2" type="ORF">SAMN02746065_11780</name>
</gene>
<dbReference type="InterPro" id="IPR021409">
    <property type="entry name" value="DUF3047"/>
</dbReference>
<dbReference type="OrthoDB" id="9775969at2"/>
<organism evidence="2 3">
    <name type="scientific">Desulfocicer vacuolatum DSM 3385</name>
    <dbReference type="NCBI Taxonomy" id="1121400"/>
    <lineage>
        <taxon>Bacteria</taxon>
        <taxon>Pseudomonadati</taxon>
        <taxon>Thermodesulfobacteriota</taxon>
        <taxon>Desulfobacteria</taxon>
        <taxon>Desulfobacterales</taxon>
        <taxon>Desulfobacteraceae</taxon>
        <taxon>Desulfocicer</taxon>
    </lineage>
</organism>
<dbReference type="EMBL" id="FWXY01000017">
    <property type="protein sequence ID" value="SMC96405.1"/>
    <property type="molecule type" value="Genomic_DNA"/>
</dbReference>
<name>A0A1W2DG27_9BACT</name>
<protein>
    <recommendedName>
        <fullName evidence="4">DUF3047 domain-containing protein</fullName>
    </recommendedName>
</protein>
<feature type="chain" id="PRO_5012935745" description="DUF3047 domain-containing protein" evidence="1">
    <location>
        <begin position="25"/>
        <end position="248"/>
    </location>
</feature>
<evidence type="ECO:0000313" key="2">
    <source>
        <dbReference type="EMBL" id="SMC96405.1"/>
    </source>
</evidence>